<keyword evidence="1" id="KW-0472">Membrane</keyword>
<reference evidence="3" key="1">
    <citation type="journal article" date="2015" name="Proc. Natl. Acad. Sci. U.S.A.">
        <title>Networks of energetic and metabolic interactions define dynamics in microbial communities.</title>
        <authorList>
            <person name="Embree M."/>
            <person name="Liu J.K."/>
            <person name="Al-Bassam M.M."/>
            <person name="Zengler K."/>
        </authorList>
    </citation>
    <scope>NUCLEOTIDE SEQUENCE</scope>
</reference>
<dbReference type="InterPro" id="IPR008023">
    <property type="entry name" value="DUF748"/>
</dbReference>
<evidence type="ECO:0000256" key="1">
    <source>
        <dbReference type="SAM" id="Phobius"/>
    </source>
</evidence>
<dbReference type="InterPro" id="IPR025263">
    <property type="entry name" value="YhdP_central"/>
</dbReference>
<keyword evidence="1" id="KW-0812">Transmembrane</keyword>
<feature type="transmembrane region" description="Helical" evidence="1">
    <location>
        <begin position="7"/>
        <end position="30"/>
    </location>
</feature>
<dbReference type="AlphaFoldDB" id="A0A0W8FM69"/>
<dbReference type="PANTHER" id="PTHR30441:SF4">
    <property type="entry name" value="PROTEIN ASMA"/>
    <property type="match status" value="1"/>
</dbReference>
<evidence type="ECO:0000259" key="2">
    <source>
        <dbReference type="Pfam" id="PF13116"/>
    </source>
</evidence>
<protein>
    <recommendedName>
        <fullName evidence="2">YhdP central domain-containing protein</fullName>
    </recommendedName>
</protein>
<dbReference type="GO" id="GO:0090313">
    <property type="term" value="P:regulation of protein targeting to membrane"/>
    <property type="evidence" value="ECO:0007669"/>
    <property type="project" value="TreeGrafter"/>
</dbReference>
<dbReference type="Pfam" id="PF05359">
    <property type="entry name" value="DUF748"/>
    <property type="match status" value="1"/>
</dbReference>
<dbReference type="Pfam" id="PF13116">
    <property type="entry name" value="YhdP"/>
    <property type="match status" value="1"/>
</dbReference>
<organism evidence="3">
    <name type="scientific">hydrocarbon metagenome</name>
    <dbReference type="NCBI Taxonomy" id="938273"/>
    <lineage>
        <taxon>unclassified sequences</taxon>
        <taxon>metagenomes</taxon>
        <taxon>ecological metagenomes</taxon>
    </lineage>
</organism>
<gene>
    <name evidence="3" type="ORF">ASZ90_008322</name>
</gene>
<comment type="caution">
    <text evidence="3">The sequence shown here is derived from an EMBL/GenBank/DDBJ whole genome shotgun (WGS) entry which is preliminary data.</text>
</comment>
<accession>A0A0W8FM69</accession>
<feature type="domain" description="YhdP central" evidence="2">
    <location>
        <begin position="799"/>
        <end position="1042"/>
    </location>
</feature>
<proteinExistence type="predicted"/>
<dbReference type="EMBL" id="LNQE01001009">
    <property type="protein sequence ID" value="KUG21908.1"/>
    <property type="molecule type" value="Genomic_DNA"/>
</dbReference>
<evidence type="ECO:0000313" key="3">
    <source>
        <dbReference type="EMBL" id="KUG21908.1"/>
    </source>
</evidence>
<dbReference type="InterPro" id="IPR052894">
    <property type="entry name" value="AsmA-related"/>
</dbReference>
<keyword evidence="1" id="KW-1133">Transmembrane helix</keyword>
<dbReference type="PANTHER" id="PTHR30441">
    <property type="entry name" value="DUF748 DOMAIN-CONTAINING PROTEIN"/>
    <property type="match status" value="1"/>
</dbReference>
<name>A0A0W8FM69_9ZZZZ</name>
<dbReference type="GO" id="GO:0005886">
    <property type="term" value="C:plasma membrane"/>
    <property type="evidence" value="ECO:0007669"/>
    <property type="project" value="TreeGrafter"/>
</dbReference>
<sequence>MAIKKRTVVLIIILSAITFAVLFASSWFYASHKLSRLDYYKESITKTVAEKFNRNITYETGRASLSLREGLAMQITNLVVREKDGSLNFLNVKNAYLRVKVFPLLINRLVFGEIVLHEPRLSLKRDKAGVLNIADLLVRKEDEASPKFRKIVIEKGSVNFADEAVNGQSLITSLEDLQFRIDSPFWTKWSRIHIKASVIEDKNTAELVLDGFYRPAPSHKPFYESKVRASVHLKGAAIKHYASYLKRYTSFEKMAGLMNADIKFSGRLSDFKSKGTIQVKNAMVDYPNVFRDILRPRMIQLNYALKRDTDSLNLNVPRLVIDKFEAKGNLGIDDLDKQDPFIKATAETSAFALREVRPYIPWAIIHKGTGNFLDKHIKDGNFRLVEGNLHGRFSQIAHMNKKESIDVLSIRAEVNKGVFEAAQTAPVFRDISGILELKKREFSLKSMKGFFGISPVTMEGKISDFALPHPNIYTAEMKIQPNRDEVLWLLGKEKFQALNFKGPSTLTLSGKGTDEDYYINARWDLTDAAYSFPDMLEKAKARKNQLAAEIILNEDAVNFSSFNYELPPVNITGSMMFRYAGGIPSSFNIKSKTLDVNKGAEILPFLRKYNPAGSCSLDVVGRGNLDDFDSLQWKGNVSLVNVSLKPLADFKALKGMTGNIFFNGDTMETSLIKAKMGESDIQGQFRIDDFRNPKVICNFYTRLLKTKDLGLQSSEGEVNLRDVKGQIAFADNLIHADNLSFKLGQSGFNLSGDITDLTLPKITLSLNSSYVSSEDFSRLLSLSYPKKEGSTSSAMELSATLKIDTGKFNDIDFKKLNAGLKVIQGIINVEELEAVAFDGKFKANGKITPSYEGKNHYDANISINRISLEKIQRYLEIGNRTITGKLSLTGKISAIGRNTEELKKTMAGNFQIRAEKGILRKFSVLSKIFSLLNVLQFAKLKLPDMTTEGMAYNTITSTALLKDGVISSEDFFIDSDSIQISGSGKVNYLKKNLDFIVGLHPLQTLDFVASKIPIAGWIITDEKGKLITVNFKVDGTWDNPNVTPINAKSIGKGTLNIFKRIFQLPEKLITDTGEVIFGH</sequence>